<dbReference type="EMBL" id="CAXAJV020001284">
    <property type="protein sequence ID" value="CAL7935634.1"/>
    <property type="molecule type" value="Genomic_DNA"/>
</dbReference>
<protein>
    <submittedName>
        <fullName evidence="1">Uncharacterized protein</fullName>
    </submittedName>
</protein>
<proteinExistence type="predicted"/>
<evidence type="ECO:0000313" key="1">
    <source>
        <dbReference type="EMBL" id="CAL7935634.1"/>
    </source>
</evidence>
<keyword evidence="2" id="KW-1185">Reference proteome</keyword>
<gene>
    <name evidence="1" type="ORF">XYLVIOL_LOCUS1720</name>
</gene>
<reference evidence="1 2" key="1">
    <citation type="submission" date="2024-08" db="EMBL/GenBank/DDBJ databases">
        <authorList>
            <person name="Will J Nash"/>
            <person name="Angela Man"/>
            <person name="Seanna McTaggart"/>
            <person name="Kendall Baker"/>
            <person name="Tom Barker"/>
            <person name="Leah Catchpole"/>
            <person name="Alex Durrant"/>
            <person name="Karim Gharbi"/>
            <person name="Naomi Irish"/>
            <person name="Gemy Kaithakottil"/>
            <person name="Debby Ku"/>
            <person name="Aaliyah Providence"/>
            <person name="Felix Shaw"/>
            <person name="David Swarbreck"/>
            <person name="Chris Watkins"/>
            <person name="Ann M. McCartney"/>
            <person name="Giulio Formenti"/>
            <person name="Alice Mouton"/>
            <person name="Noel Vella"/>
            <person name="Bjorn M von Reumont"/>
            <person name="Adriana Vella"/>
            <person name="Wilfried Haerty"/>
        </authorList>
    </citation>
    <scope>NUCLEOTIDE SEQUENCE [LARGE SCALE GENOMIC DNA]</scope>
</reference>
<comment type="caution">
    <text evidence="1">The sequence shown here is derived from an EMBL/GenBank/DDBJ whole genome shotgun (WGS) entry which is preliminary data.</text>
</comment>
<accession>A0ABP1N3S9</accession>
<evidence type="ECO:0000313" key="2">
    <source>
        <dbReference type="Proteomes" id="UP001642520"/>
    </source>
</evidence>
<name>A0ABP1N3S9_XYLVO</name>
<organism evidence="1 2">
    <name type="scientific">Xylocopa violacea</name>
    <name type="common">Violet carpenter bee</name>
    <name type="synonym">Apis violacea</name>
    <dbReference type="NCBI Taxonomy" id="135666"/>
    <lineage>
        <taxon>Eukaryota</taxon>
        <taxon>Metazoa</taxon>
        <taxon>Ecdysozoa</taxon>
        <taxon>Arthropoda</taxon>
        <taxon>Hexapoda</taxon>
        <taxon>Insecta</taxon>
        <taxon>Pterygota</taxon>
        <taxon>Neoptera</taxon>
        <taxon>Endopterygota</taxon>
        <taxon>Hymenoptera</taxon>
        <taxon>Apocrita</taxon>
        <taxon>Aculeata</taxon>
        <taxon>Apoidea</taxon>
        <taxon>Anthophila</taxon>
        <taxon>Apidae</taxon>
        <taxon>Xylocopa</taxon>
        <taxon>Xylocopa</taxon>
    </lineage>
</organism>
<dbReference type="Proteomes" id="UP001642520">
    <property type="component" value="Unassembled WGS sequence"/>
</dbReference>
<sequence length="463" mass="53499">METKRFSNTTAENMDATVNIASTFEKIPWTALQQNSKGMNVINAINQLLSMYHPDDGIIAYERVLKTLLILLENLDSNLQQQIISVVPLPKGVSNDIIKNLIYKATKPIKPPNRTSPYKKVAVKFDDKFDTEVLNENANIHLNQNIWINGPQNFELNPVPEVFKGFPPNEILTIDSHNKNEILNLEIIHCDRFTQKEEIFEQKSKKHYNLNKNKIYNMGKQELNDEQLAIQQDIYKMDVMHYEEEEKYTIMNAQILKGSNLVMDNFMIHKKLKTSVQNFLRRIEQEILIDFPIFPQTRPLHAGFSIPKCTKFLNQKNLKNTDKFNVSNNYTNNAEDISALKSTKKFIRKISSASHHIYPKPYRLQMLPKCSNTALGNSQTIELKNKDNIKNLLYKSTVKQMKEKDFNTLQQTASITELAIFKKQYYDTLLNIQKAKMAVANSLAISSVENLTNAYYGTIRIIK</sequence>